<keyword evidence="1" id="KW-0812">Transmembrane</keyword>
<dbReference type="InterPro" id="IPR029010">
    <property type="entry name" value="ThuA-like"/>
</dbReference>
<dbReference type="Proteomes" id="UP000323994">
    <property type="component" value="Unassembled WGS sequence"/>
</dbReference>
<evidence type="ECO:0000256" key="1">
    <source>
        <dbReference type="SAM" id="Phobius"/>
    </source>
</evidence>
<dbReference type="SUPFAM" id="SSF52317">
    <property type="entry name" value="Class I glutamine amidotransferase-like"/>
    <property type="match status" value="1"/>
</dbReference>
<dbReference type="EMBL" id="VBSN01000027">
    <property type="protein sequence ID" value="KAA6440407.1"/>
    <property type="molecule type" value="Genomic_DNA"/>
</dbReference>
<evidence type="ECO:0000313" key="3">
    <source>
        <dbReference type="EMBL" id="KAA6440407.1"/>
    </source>
</evidence>
<dbReference type="Pfam" id="PF06283">
    <property type="entry name" value="ThuA"/>
    <property type="match status" value="1"/>
</dbReference>
<dbReference type="InterPro" id="IPR029062">
    <property type="entry name" value="Class_I_gatase-like"/>
</dbReference>
<evidence type="ECO:0000313" key="4">
    <source>
        <dbReference type="Proteomes" id="UP000323994"/>
    </source>
</evidence>
<organism evidence="3 4">
    <name type="scientific">Dyadobacter flavalbus</name>
    <dbReference type="NCBI Taxonomy" id="2579942"/>
    <lineage>
        <taxon>Bacteria</taxon>
        <taxon>Pseudomonadati</taxon>
        <taxon>Bacteroidota</taxon>
        <taxon>Cytophagia</taxon>
        <taxon>Cytophagales</taxon>
        <taxon>Spirosomataceae</taxon>
        <taxon>Dyadobacter</taxon>
    </lineage>
</organism>
<sequence>MKRTIKITLRVLLCIILFAGATTAIFLYKIKNGFPVSYETEKPAINFPPNQPAILIFSKTTGFRHAESIKASLPVFSEIARENNWFIYQTEEGGIFNPEQLKRFKVVVFNNSTGRVLNDEQQEFLSQYVESGGTLLGIHGAGDDSHHWPWYETHLLGTRFSHHPLNPQFQKTAVHVALDVDSTLTRNLPAVWTNEDEWYVFFSQPEGMRIVSYINGNKIIPNGNLLWIRDKNFGMGQNHPVAWYRNVGKGKTFYTSMGHSKEVWQNKNFVQMIENAIIWSE</sequence>
<dbReference type="RefSeq" id="WP_139011420.1">
    <property type="nucleotide sequence ID" value="NZ_VBSN01000027.1"/>
</dbReference>
<dbReference type="Gene3D" id="3.40.50.880">
    <property type="match status" value="1"/>
</dbReference>
<name>A0A5M8QVW0_9BACT</name>
<dbReference type="CDD" id="cd03143">
    <property type="entry name" value="A4_beta-galactosidase_middle_domain"/>
    <property type="match status" value="1"/>
</dbReference>
<evidence type="ECO:0000259" key="2">
    <source>
        <dbReference type="Pfam" id="PF06283"/>
    </source>
</evidence>
<gene>
    <name evidence="3" type="ORF">FEM33_07355</name>
</gene>
<keyword evidence="1" id="KW-1133">Transmembrane helix</keyword>
<accession>A0A5M8QVW0</accession>
<feature type="domain" description="ThuA-like" evidence="2">
    <location>
        <begin position="54"/>
        <end position="279"/>
    </location>
</feature>
<dbReference type="PANTHER" id="PTHR40469:SF2">
    <property type="entry name" value="GALACTOSE-BINDING DOMAIN-LIKE SUPERFAMILY PROTEIN"/>
    <property type="match status" value="1"/>
</dbReference>
<proteinExistence type="predicted"/>
<reference evidence="3 4" key="1">
    <citation type="submission" date="2019-05" db="EMBL/GenBank/DDBJ databases">
        <authorList>
            <person name="Qu J.-H."/>
        </authorList>
    </citation>
    <scope>NUCLEOTIDE SEQUENCE [LARGE SCALE GENOMIC DNA]</scope>
    <source>
        <strain evidence="3 4">NS28</strain>
    </source>
</reference>
<feature type="transmembrane region" description="Helical" evidence="1">
    <location>
        <begin position="7"/>
        <end position="28"/>
    </location>
</feature>
<keyword evidence="1" id="KW-0472">Membrane</keyword>
<dbReference type="PANTHER" id="PTHR40469">
    <property type="entry name" value="SECRETED GLYCOSYL HYDROLASE"/>
    <property type="match status" value="1"/>
</dbReference>
<protein>
    <submittedName>
        <fullName evidence="3">ThuA domain-containing protein</fullName>
    </submittedName>
</protein>
<dbReference type="OrthoDB" id="9816308at2"/>
<keyword evidence="4" id="KW-1185">Reference proteome</keyword>
<dbReference type="AlphaFoldDB" id="A0A5M8QVW0"/>
<comment type="caution">
    <text evidence="3">The sequence shown here is derived from an EMBL/GenBank/DDBJ whole genome shotgun (WGS) entry which is preliminary data.</text>
</comment>